<dbReference type="InterPro" id="IPR036390">
    <property type="entry name" value="WH_DNA-bd_sf"/>
</dbReference>
<keyword evidence="1" id="KW-0805">Transcription regulation</keyword>
<dbReference type="PANTHER" id="PTHR24567:SF68">
    <property type="entry name" value="DNA-BINDING TRANSCRIPTIONAL DUAL REGULATOR CRP"/>
    <property type="match status" value="1"/>
</dbReference>
<dbReference type="InterPro" id="IPR012318">
    <property type="entry name" value="HTH_CRP"/>
</dbReference>
<dbReference type="Gene3D" id="2.60.120.10">
    <property type="entry name" value="Jelly Rolls"/>
    <property type="match status" value="1"/>
</dbReference>
<evidence type="ECO:0000313" key="6">
    <source>
        <dbReference type="EMBL" id="GAA4683250.1"/>
    </source>
</evidence>
<dbReference type="CDD" id="cd00038">
    <property type="entry name" value="CAP_ED"/>
    <property type="match status" value="1"/>
</dbReference>
<evidence type="ECO:0000256" key="1">
    <source>
        <dbReference type="ARBA" id="ARBA00023015"/>
    </source>
</evidence>
<keyword evidence="3" id="KW-0804">Transcription</keyword>
<dbReference type="SUPFAM" id="SSF51206">
    <property type="entry name" value="cAMP-binding domain-like"/>
    <property type="match status" value="1"/>
</dbReference>
<comment type="caution">
    <text evidence="6">The sequence shown here is derived from an EMBL/GenBank/DDBJ whole genome shotgun (WGS) entry which is preliminary data.</text>
</comment>
<feature type="compositionally biased region" description="Basic and acidic residues" evidence="4">
    <location>
        <begin position="1"/>
        <end position="11"/>
    </location>
</feature>
<feature type="domain" description="Cyclic nucleotide-binding" evidence="5">
    <location>
        <begin position="27"/>
        <end position="145"/>
    </location>
</feature>
<name>A0ABP8W9L9_9PSEU</name>
<dbReference type="EMBL" id="BAABIC010000005">
    <property type="protein sequence ID" value="GAA4683250.1"/>
    <property type="molecule type" value="Genomic_DNA"/>
</dbReference>
<gene>
    <name evidence="6" type="ORF">GCM10023215_16910</name>
</gene>
<feature type="region of interest" description="Disordered" evidence="4">
    <location>
        <begin position="1"/>
        <end position="29"/>
    </location>
</feature>
<dbReference type="InterPro" id="IPR050397">
    <property type="entry name" value="Env_Response_Regulators"/>
</dbReference>
<dbReference type="SMART" id="SM00100">
    <property type="entry name" value="cNMP"/>
    <property type="match status" value="1"/>
</dbReference>
<evidence type="ECO:0000256" key="3">
    <source>
        <dbReference type="ARBA" id="ARBA00023163"/>
    </source>
</evidence>
<dbReference type="Pfam" id="PF13545">
    <property type="entry name" value="HTH_Crp_2"/>
    <property type="match status" value="1"/>
</dbReference>
<evidence type="ECO:0000256" key="2">
    <source>
        <dbReference type="ARBA" id="ARBA00023125"/>
    </source>
</evidence>
<sequence>MTTQERTEGTHGPRAGVAPHAAPGSAPDPALDPALWEALRALGHTAEFAAGATILFQGSASESMLLLEEGLATVSVTAADGAEVFLAFRGPGSLLGEFGYVDRRPRSAMVRAATRTRCRVLPRPVLDRFLGADPEAQRAVTAAVVAKMRAVTDRRVRYTQGRIGTRIGRVLLDHAREFGVPGPGDSVVVDVPLAQPRIADLVGARPRIVGLELARLQEAGLVDTGYRSSPRKLRVLDVAGLERRLGESAG</sequence>
<evidence type="ECO:0000256" key="4">
    <source>
        <dbReference type="SAM" id="MobiDB-lite"/>
    </source>
</evidence>
<keyword evidence="7" id="KW-1185">Reference proteome</keyword>
<protein>
    <recommendedName>
        <fullName evidence="5">Cyclic nucleotide-binding domain-containing protein</fullName>
    </recommendedName>
</protein>
<organism evidence="6 7">
    <name type="scientific">Pseudonocardia yuanmonensis</name>
    <dbReference type="NCBI Taxonomy" id="1095914"/>
    <lineage>
        <taxon>Bacteria</taxon>
        <taxon>Bacillati</taxon>
        <taxon>Actinomycetota</taxon>
        <taxon>Actinomycetes</taxon>
        <taxon>Pseudonocardiales</taxon>
        <taxon>Pseudonocardiaceae</taxon>
        <taxon>Pseudonocardia</taxon>
    </lineage>
</organism>
<keyword evidence="2" id="KW-0238">DNA-binding</keyword>
<proteinExistence type="predicted"/>
<evidence type="ECO:0000259" key="5">
    <source>
        <dbReference type="SMART" id="SM00100"/>
    </source>
</evidence>
<dbReference type="InterPro" id="IPR036388">
    <property type="entry name" value="WH-like_DNA-bd_sf"/>
</dbReference>
<dbReference type="InterPro" id="IPR018490">
    <property type="entry name" value="cNMP-bd_dom_sf"/>
</dbReference>
<reference evidence="7" key="1">
    <citation type="journal article" date="2019" name="Int. J. Syst. Evol. Microbiol.">
        <title>The Global Catalogue of Microorganisms (GCM) 10K type strain sequencing project: providing services to taxonomists for standard genome sequencing and annotation.</title>
        <authorList>
            <consortium name="The Broad Institute Genomics Platform"/>
            <consortium name="The Broad Institute Genome Sequencing Center for Infectious Disease"/>
            <person name="Wu L."/>
            <person name="Ma J."/>
        </authorList>
    </citation>
    <scope>NUCLEOTIDE SEQUENCE [LARGE SCALE GENOMIC DNA]</scope>
    <source>
        <strain evidence="7">JCM 18055</strain>
    </source>
</reference>
<dbReference type="PANTHER" id="PTHR24567">
    <property type="entry name" value="CRP FAMILY TRANSCRIPTIONAL REGULATORY PROTEIN"/>
    <property type="match status" value="1"/>
</dbReference>
<dbReference type="InterPro" id="IPR014710">
    <property type="entry name" value="RmlC-like_jellyroll"/>
</dbReference>
<evidence type="ECO:0000313" key="7">
    <source>
        <dbReference type="Proteomes" id="UP001500325"/>
    </source>
</evidence>
<dbReference type="SUPFAM" id="SSF46785">
    <property type="entry name" value="Winged helix' DNA-binding domain"/>
    <property type="match status" value="1"/>
</dbReference>
<dbReference type="Pfam" id="PF00027">
    <property type="entry name" value="cNMP_binding"/>
    <property type="match status" value="1"/>
</dbReference>
<dbReference type="InterPro" id="IPR000595">
    <property type="entry name" value="cNMP-bd_dom"/>
</dbReference>
<dbReference type="Proteomes" id="UP001500325">
    <property type="component" value="Unassembled WGS sequence"/>
</dbReference>
<dbReference type="RefSeq" id="WP_345379565.1">
    <property type="nucleotide sequence ID" value="NZ_BAABIC010000005.1"/>
</dbReference>
<accession>A0ABP8W9L9</accession>
<dbReference type="Gene3D" id="1.10.10.10">
    <property type="entry name" value="Winged helix-like DNA-binding domain superfamily/Winged helix DNA-binding domain"/>
    <property type="match status" value="1"/>
</dbReference>